<feature type="domain" description="Pvc16 N-terminal" evidence="1">
    <location>
        <begin position="10"/>
        <end position="187"/>
    </location>
</feature>
<accession>A0A4Q1QQ91</accession>
<dbReference type="EMBL" id="SDIF01000088">
    <property type="protein sequence ID" value="RXS62843.1"/>
    <property type="molecule type" value="Genomic_DNA"/>
</dbReference>
<reference evidence="2 3" key="1">
    <citation type="submission" date="2019-01" db="EMBL/GenBank/DDBJ databases">
        <title>Draft genome sequences of the type strain Streptomyces sioyaensis DSM 40032 and its novel strain, TM32, a thermotolerant antibiotics-producing actinobacterium.</title>
        <authorList>
            <person name="Nakaew N."/>
            <person name="Lumyong S."/>
            <person name="Sloan W.T."/>
            <person name="Sungthong R."/>
        </authorList>
    </citation>
    <scope>NUCLEOTIDE SEQUENCE [LARGE SCALE GENOMIC DNA]</scope>
    <source>
        <strain evidence="2 3">DSM 40032</strain>
    </source>
</reference>
<evidence type="ECO:0000313" key="2">
    <source>
        <dbReference type="EMBL" id="RXS62843.1"/>
    </source>
</evidence>
<protein>
    <submittedName>
        <fullName evidence="2">DUF4255 domain-containing protein</fullName>
    </submittedName>
</protein>
<sequence>MSDCRSVAAATETLRALLQDAVSGTVPDAVVTADAPREAADEPTAAELNVFLYRTTVDGAWRNTDPVGARPGETHRPPLPLVLHYLLSCRAPADAAATVPQLLLGAAVSALHDRPVLPPDELRAAAGFSDLHQQPEPVRITPAVMSTEELTRLWRALGMGGRLTVAYEARIVLIDSTVPGRTPLPVLRRGKLDRGPEAAASVAAPWPALHAVRPAVAAPNTELELTCSGLDAAAVSVRLTHPVLGGPVELPARVTGAGTVRAVLGKDHGAGRWQVVLVLTAADGSQRTTGSRSVDVAPRLTGRLPLATARDAGGAVELTVECAPRVHPGQRVELLVGDLPVPAELFTEPTGTLRFRLARGAPGRYALRLRVDGVDSPLVDALAERFDADTAVVIT</sequence>
<dbReference type="RefSeq" id="WP_129249939.1">
    <property type="nucleotide sequence ID" value="NZ_SDIF01000088.1"/>
</dbReference>
<keyword evidence="3" id="KW-1185">Reference proteome</keyword>
<comment type="caution">
    <text evidence="2">The sequence shown here is derived from an EMBL/GenBank/DDBJ whole genome shotgun (WGS) entry which is preliminary data.</text>
</comment>
<dbReference type="AlphaFoldDB" id="A0A4Q1QQ91"/>
<proteinExistence type="predicted"/>
<name>A0A4Q1QQ91_9ACTN</name>
<evidence type="ECO:0000259" key="1">
    <source>
        <dbReference type="Pfam" id="PF14065"/>
    </source>
</evidence>
<dbReference type="Pfam" id="PF14065">
    <property type="entry name" value="Pvc16_N"/>
    <property type="match status" value="1"/>
</dbReference>
<dbReference type="GeneID" id="95781129"/>
<dbReference type="InterPro" id="IPR025351">
    <property type="entry name" value="Pvc16_N"/>
</dbReference>
<gene>
    <name evidence="2" type="ORF">EST54_24790</name>
</gene>
<dbReference type="Proteomes" id="UP000289482">
    <property type="component" value="Unassembled WGS sequence"/>
</dbReference>
<evidence type="ECO:0000313" key="3">
    <source>
        <dbReference type="Proteomes" id="UP000289482"/>
    </source>
</evidence>
<organism evidence="2 3">
    <name type="scientific">Streptomyces sioyaensis</name>
    <dbReference type="NCBI Taxonomy" id="67364"/>
    <lineage>
        <taxon>Bacteria</taxon>
        <taxon>Bacillati</taxon>
        <taxon>Actinomycetota</taxon>
        <taxon>Actinomycetes</taxon>
        <taxon>Kitasatosporales</taxon>
        <taxon>Streptomycetaceae</taxon>
        <taxon>Streptomyces</taxon>
    </lineage>
</organism>